<organism evidence="2 3">
    <name type="scientific">Cladorrhinum samala</name>
    <dbReference type="NCBI Taxonomy" id="585594"/>
    <lineage>
        <taxon>Eukaryota</taxon>
        <taxon>Fungi</taxon>
        <taxon>Dikarya</taxon>
        <taxon>Ascomycota</taxon>
        <taxon>Pezizomycotina</taxon>
        <taxon>Sordariomycetes</taxon>
        <taxon>Sordariomycetidae</taxon>
        <taxon>Sordariales</taxon>
        <taxon>Podosporaceae</taxon>
        <taxon>Cladorrhinum</taxon>
    </lineage>
</organism>
<protein>
    <submittedName>
        <fullName evidence="2">Uncharacterized protein</fullName>
    </submittedName>
</protein>
<accession>A0AAV9HZF7</accession>
<evidence type="ECO:0000256" key="1">
    <source>
        <dbReference type="SAM" id="MobiDB-lite"/>
    </source>
</evidence>
<reference evidence="2" key="2">
    <citation type="submission" date="2023-06" db="EMBL/GenBank/DDBJ databases">
        <authorList>
            <consortium name="Lawrence Berkeley National Laboratory"/>
            <person name="Mondo S.J."/>
            <person name="Hensen N."/>
            <person name="Bonometti L."/>
            <person name="Westerberg I."/>
            <person name="Brannstrom I.O."/>
            <person name="Guillou S."/>
            <person name="Cros-Aarteil S."/>
            <person name="Calhoun S."/>
            <person name="Haridas S."/>
            <person name="Kuo A."/>
            <person name="Pangilinan J."/>
            <person name="Riley R."/>
            <person name="Labutti K."/>
            <person name="Andreopoulos B."/>
            <person name="Lipzen A."/>
            <person name="Chen C."/>
            <person name="Yanf M."/>
            <person name="Daum C."/>
            <person name="Ng V."/>
            <person name="Clum A."/>
            <person name="Steindorff A."/>
            <person name="Ohm R."/>
            <person name="Martin F."/>
            <person name="Silar P."/>
            <person name="Natvig D."/>
            <person name="Lalanne C."/>
            <person name="Gautier V."/>
            <person name="Ament-Velasquez S.L."/>
            <person name="Kruys A."/>
            <person name="Hutchinson M.I."/>
            <person name="Powell A.J."/>
            <person name="Barry K."/>
            <person name="Miller A.N."/>
            <person name="Grigoriev I.V."/>
            <person name="Debuchy R."/>
            <person name="Gladieux P."/>
            <person name="Thoren M.H."/>
            <person name="Johannesson H."/>
        </authorList>
    </citation>
    <scope>NUCLEOTIDE SEQUENCE</scope>
    <source>
        <strain evidence="2">PSN324</strain>
    </source>
</reference>
<feature type="region of interest" description="Disordered" evidence="1">
    <location>
        <begin position="493"/>
        <end position="518"/>
    </location>
</feature>
<evidence type="ECO:0000313" key="3">
    <source>
        <dbReference type="Proteomes" id="UP001321749"/>
    </source>
</evidence>
<evidence type="ECO:0000313" key="2">
    <source>
        <dbReference type="EMBL" id="KAK4465390.1"/>
    </source>
</evidence>
<dbReference type="Proteomes" id="UP001321749">
    <property type="component" value="Unassembled WGS sequence"/>
</dbReference>
<feature type="compositionally biased region" description="Acidic residues" evidence="1">
    <location>
        <begin position="501"/>
        <end position="514"/>
    </location>
</feature>
<dbReference type="InterPro" id="IPR043129">
    <property type="entry name" value="ATPase_NBD"/>
</dbReference>
<proteinExistence type="predicted"/>
<dbReference type="Gene3D" id="3.90.640.10">
    <property type="entry name" value="Actin, Chain A, domain 4"/>
    <property type="match status" value="1"/>
</dbReference>
<name>A0AAV9HZF7_9PEZI</name>
<dbReference type="EMBL" id="MU864940">
    <property type="protein sequence ID" value="KAK4465390.1"/>
    <property type="molecule type" value="Genomic_DNA"/>
</dbReference>
<dbReference type="SUPFAM" id="SSF53067">
    <property type="entry name" value="Actin-like ATPase domain"/>
    <property type="match status" value="2"/>
</dbReference>
<comment type="caution">
    <text evidence="2">The sequence shown here is derived from an EMBL/GenBank/DDBJ whole genome shotgun (WGS) entry which is preliminary data.</text>
</comment>
<keyword evidence="3" id="KW-1185">Reference proteome</keyword>
<dbReference type="AlphaFoldDB" id="A0AAV9HZF7"/>
<dbReference type="PANTHER" id="PTHR42749:SF1">
    <property type="entry name" value="CELL SHAPE-DETERMINING PROTEIN MREB"/>
    <property type="match status" value="1"/>
</dbReference>
<sequence>MAPGPVDLLVGIDFGMTCTGVAFAKRNMDSPRLIQEWPLPPTRYGRHNKVRSTVLYDKDKKVKEWGFTTNDQEGTIEWFKRYLEEKCLTEMVQKCKKQNLKPPFQTLDESRKIYRDYMTCLYQHIAAQLTKHEDWKDKSVEFVFSLPATFRSLEVSTALMEQIKKAGFGSGGKRHRVSWGLSEPQAAAVHTAKEVNVSLNKGDIILVCDAGGGTTDLALLEQHGDEDVSDLRELSIIQGRDIGSTNIDNDFFKMVKARLLKAAGAMEFDKKAPTIMMHSDEFQTWKHEFGKTKEEHFRIVRVTVPIVKGGTSNKAAGITDGKMNFTHDDFRSLFDPQVNGIIRFIQGMIDKVTKEDPSKMPNYIVLSGGLGSSAYVQQKVRAAFPSPKVVVADADEPQLSVVKGLILDRKQRDRSGRSALSVRKARASYGVVTAERYSKNNPDHAGLTPKQSPLDGHLWVNGVIKWVIKKGDDIDSSRDGGAKYHGFKKVWRESKNPTSDDSSDSGSETDDDDDDHNHHNKMMAKRELVICHLDPPRTPKDNNKLPAHKSSSDVFTLCTVESDLSGVEKKYIKTKTSKSGGNKSSLWPFGGSTNKYYEIDYEVKFVVGAIDARFELWVGKKEYAGKNSFKVEWEPQGLKSLSK</sequence>
<reference evidence="2" key="1">
    <citation type="journal article" date="2023" name="Mol. Phylogenet. Evol.">
        <title>Genome-scale phylogeny and comparative genomics of the fungal order Sordariales.</title>
        <authorList>
            <person name="Hensen N."/>
            <person name="Bonometti L."/>
            <person name="Westerberg I."/>
            <person name="Brannstrom I.O."/>
            <person name="Guillou S."/>
            <person name="Cros-Aarteil S."/>
            <person name="Calhoun S."/>
            <person name="Haridas S."/>
            <person name="Kuo A."/>
            <person name="Mondo S."/>
            <person name="Pangilinan J."/>
            <person name="Riley R."/>
            <person name="LaButti K."/>
            <person name="Andreopoulos B."/>
            <person name="Lipzen A."/>
            <person name="Chen C."/>
            <person name="Yan M."/>
            <person name="Daum C."/>
            <person name="Ng V."/>
            <person name="Clum A."/>
            <person name="Steindorff A."/>
            <person name="Ohm R.A."/>
            <person name="Martin F."/>
            <person name="Silar P."/>
            <person name="Natvig D.O."/>
            <person name="Lalanne C."/>
            <person name="Gautier V."/>
            <person name="Ament-Velasquez S.L."/>
            <person name="Kruys A."/>
            <person name="Hutchinson M.I."/>
            <person name="Powell A.J."/>
            <person name="Barry K."/>
            <person name="Miller A.N."/>
            <person name="Grigoriev I.V."/>
            <person name="Debuchy R."/>
            <person name="Gladieux P."/>
            <person name="Hiltunen Thoren M."/>
            <person name="Johannesson H."/>
        </authorList>
    </citation>
    <scope>NUCLEOTIDE SEQUENCE</scope>
    <source>
        <strain evidence="2">PSN324</strain>
    </source>
</reference>
<dbReference type="PANTHER" id="PTHR42749">
    <property type="entry name" value="CELL SHAPE-DETERMINING PROTEIN MREB"/>
    <property type="match status" value="1"/>
</dbReference>
<gene>
    <name evidence="2" type="ORF">QBC42DRAFT_261674</name>
</gene>
<dbReference type="CDD" id="cd10170">
    <property type="entry name" value="ASKHA_NBD_HSP70"/>
    <property type="match status" value="1"/>
</dbReference>
<dbReference type="Gene3D" id="3.30.420.40">
    <property type="match status" value="2"/>
</dbReference>